<organism evidence="3 4">
    <name type="scientific">Stutzerimonas azotifigens</name>
    <dbReference type="NCBI Taxonomy" id="291995"/>
    <lineage>
        <taxon>Bacteria</taxon>
        <taxon>Pseudomonadati</taxon>
        <taxon>Pseudomonadota</taxon>
        <taxon>Gammaproteobacteria</taxon>
        <taxon>Pseudomonadales</taxon>
        <taxon>Pseudomonadaceae</taxon>
        <taxon>Stutzerimonas</taxon>
    </lineage>
</organism>
<evidence type="ECO:0000313" key="4">
    <source>
        <dbReference type="Proteomes" id="UP000786387"/>
    </source>
</evidence>
<feature type="compositionally biased region" description="Basic and acidic residues" evidence="1">
    <location>
        <begin position="52"/>
        <end position="75"/>
    </location>
</feature>
<keyword evidence="2" id="KW-0732">Signal</keyword>
<reference evidence="3 4" key="1">
    <citation type="submission" date="2020-02" db="EMBL/GenBank/DDBJ databases">
        <title>Synteny-based analysis reveals conserved mechanism for high triclosan tolerance in Pseudomonas, as well as instances of horizontal transfer.</title>
        <authorList>
            <person name="Mcfarland A.G."/>
            <person name="Bertucci H.K."/>
            <person name="Litmann E."/>
            <person name="Shen J."/>
            <person name="Huttenhower C."/>
            <person name="Hartmann E.M."/>
        </authorList>
    </citation>
    <scope>NUCLEOTIDE SEQUENCE [LARGE SCALE GENOMIC DNA]</scope>
    <source>
        <strain evidence="3 4">115A1</strain>
    </source>
</reference>
<sequence length="81" mass="8884">MSKHVIASLIIAGLAGNAFAATADTTVTTTQTARLEASRAEPDRQDIELAEARTADDAKAERSASRVEFRKDRQGLPRWWN</sequence>
<evidence type="ECO:0000256" key="2">
    <source>
        <dbReference type="SAM" id="SignalP"/>
    </source>
</evidence>
<feature type="chain" id="PRO_5045792291" evidence="2">
    <location>
        <begin position="21"/>
        <end position="81"/>
    </location>
</feature>
<dbReference type="EMBL" id="JAAMRF010000003">
    <property type="protein sequence ID" value="MBA1273020.1"/>
    <property type="molecule type" value="Genomic_DNA"/>
</dbReference>
<name>A0ABR5YYH9_9GAMM</name>
<proteinExistence type="predicted"/>
<gene>
    <name evidence="3" type="ORF">G7026_06610</name>
</gene>
<evidence type="ECO:0000256" key="1">
    <source>
        <dbReference type="SAM" id="MobiDB-lite"/>
    </source>
</evidence>
<evidence type="ECO:0000313" key="3">
    <source>
        <dbReference type="EMBL" id="MBA1273020.1"/>
    </source>
</evidence>
<dbReference type="Proteomes" id="UP000786387">
    <property type="component" value="Unassembled WGS sequence"/>
</dbReference>
<accession>A0ABR5YYH9</accession>
<feature type="signal peptide" evidence="2">
    <location>
        <begin position="1"/>
        <end position="20"/>
    </location>
</feature>
<protein>
    <submittedName>
        <fullName evidence="3">Uncharacterized protein</fullName>
    </submittedName>
</protein>
<dbReference type="RefSeq" id="WP_181069962.1">
    <property type="nucleotide sequence ID" value="NZ_JAAMRF010000003.1"/>
</dbReference>
<comment type="caution">
    <text evidence="3">The sequence shown here is derived from an EMBL/GenBank/DDBJ whole genome shotgun (WGS) entry which is preliminary data.</text>
</comment>
<feature type="region of interest" description="Disordered" evidence="1">
    <location>
        <begin position="52"/>
        <end position="81"/>
    </location>
</feature>
<keyword evidence="4" id="KW-1185">Reference proteome</keyword>